<feature type="compositionally biased region" description="Polar residues" evidence="1">
    <location>
        <begin position="52"/>
        <end position="63"/>
    </location>
</feature>
<dbReference type="EMBL" id="BPLR01013471">
    <property type="protein sequence ID" value="GIY61464.1"/>
    <property type="molecule type" value="Genomic_DNA"/>
</dbReference>
<dbReference type="AlphaFoldDB" id="A0AAV4UUJ3"/>
<feature type="compositionally biased region" description="Basic and acidic residues" evidence="1">
    <location>
        <begin position="9"/>
        <end position="21"/>
    </location>
</feature>
<protein>
    <submittedName>
        <fullName evidence="2">Uncharacterized protein</fullName>
    </submittedName>
</protein>
<comment type="caution">
    <text evidence="2">The sequence shown here is derived from an EMBL/GenBank/DDBJ whole genome shotgun (WGS) entry which is preliminary data.</text>
</comment>
<gene>
    <name evidence="2" type="ORF">CEXT_515861</name>
</gene>
<accession>A0AAV4UUJ3</accession>
<evidence type="ECO:0000313" key="2">
    <source>
        <dbReference type="EMBL" id="GIY61464.1"/>
    </source>
</evidence>
<sequence length="198" mass="22693">MESGFPRRPQNEIRRQNRPHSDGCTASIWRRFIGCDDKPSERKHSIKHESENNTSPNSNQNHSVKAISNFDSEEVALGCEQKIELAKAIITTRTDSWRLKTRLLCRGFKRSKLRPIFSRIVKEYHFDQMTFNTTFSETSGEPKFFILYQTGDYRFKNESGVSGQSGPATFLSLYNASSEEGSCLPAAWKQAQGLKFRD</sequence>
<feature type="region of interest" description="Disordered" evidence="1">
    <location>
        <begin position="37"/>
        <end position="63"/>
    </location>
</feature>
<name>A0AAV4UUJ3_CAEEX</name>
<proteinExistence type="predicted"/>
<reference evidence="2 3" key="1">
    <citation type="submission" date="2021-06" db="EMBL/GenBank/DDBJ databases">
        <title>Caerostris extrusa draft genome.</title>
        <authorList>
            <person name="Kono N."/>
            <person name="Arakawa K."/>
        </authorList>
    </citation>
    <scope>NUCLEOTIDE SEQUENCE [LARGE SCALE GENOMIC DNA]</scope>
</reference>
<feature type="compositionally biased region" description="Basic and acidic residues" evidence="1">
    <location>
        <begin position="37"/>
        <end position="51"/>
    </location>
</feature>
<feature type="region of interest" description="Disordered" evidence="1">
    <location>
        <begin position="1"/>
        <end position="23"/>
    </location>
</feature>
<keyword evidence="3" id="KW-1185">Reference proteome</keyword>
<organism evidence="2 3">
    <name type="scientific">Caerostris extrusa</name>
    <name type="common">Bark spider</name>
    <name type="synonym">Caerostris bankana</name>
    <dbReference type="NCBI Taxonomy" id="172846"/>
    <lineage>
        <taxon>Eukaryota</taxon>
        <taxon>Metazoa</taxon>
        <taxon>Ecdysozoa</taxon>
        <taxon>Arthropoda</taxon>
        <taxon>Chelicerata</taxon>
        <taxon>Arachnida</taxon>
        <taxon>Araneae</taxon>
        <taxon>Araneomorphae</taxon>
        <taxon>Entelegynae</taxon>
        <taxon>Araneoidea</taxon>
        <taxon>Araneidae</taxon>
        <taxon>Caerostris</taxon>
    </lineage>
</organism>
<evidence type="ECO:0000313" key="3">
    <source>
        <dbReference type="Proteomes" id="UP001054945"/>
    </source>
</evidence>
<dbReference type="Proteomes" id="UP001054945">
    <property type="component" value="Unassembled WGS sequence"/>
</dbReference>
<evidence type="ECO:0000256" key="1">
    <source>
        <dbReference type="SAM" id="MobiDB-lite"/>
    </source>
</evidence>